<keyword evidence="3 5" id="KW-0067">ATP-binding</keyword>
<dbReference type="InterPro" id="IPR003439">
    <property type="entry name" value="ABC_transporter-like_ATP-bd"/>
</dbReference>
<dbReference type="PANTHER" id="PTHR42781:SF9">
    <property type="entry name" value="AMINO ACID ABC TRANSPORTER, ATP-BINDING PROTEIN-RELATED"/>
    <property type="match status" value="1"/>
</dbReference>
<name>A0A223E5Z9_9BACI</name>
<dbReference type="SUPFAM" id="SSF52540">
    <property type="entry name" value="P-loop containing nucleoside triphosphate hydrolases"/>
    <property type="match status" value="1"/>
</dbReference>
<dbReference type="AlphaFoldDB" id="A0A223E5Z9"/>
<dbReference type="PROSITE" id="PS50893">
    <property type="entry name" value="ABC_TRANSPORTER_2"/>
    <property type="match status" value="1"/>
</dbReference>
<dbReference type="InterPro" id="IPR017871">
    <property type="entry name" value="ABC_transporter-like_CS"/>
</dbReference>
<protein>
    <submittedName>
        <fullName evidence="5">Bacteriocin ABC transporter ATP-binding protein</fullName>
    </submittedName>
</protein>
<dbReference type="GO" id="GO:0005524">
    <property type="term" value="F:ATP binding"/>
    <property type="evidence" value="ECO:0007669"/>
    <property type="project" value="UniProtKB-KW"/>
</dbReference>
<sequence>MLEIKNITKKFGDRVLFEDFSCSIKQGEFVVFSGKSGSGKTTLLNIIGGIEKVDAGKVFIDGLDLSKNDDILKAYREKLGFLFQNFALVENKTVEENILMIDKKYRNNTTVSAVLEKVGLNGYEKRKIYTLSGGEQQRVAIARLFMKKCSIILADEPTGSLDKYNANLVMEHVKELNRLGKTIILVTHDEELKKMGDVIIEL</sequence>
<dbReference type="Gene3D" id="3.40.50.300">
    <property type="entry name" value="P-loop containing nucleotide triphosphate hydrolases"/>
    <property type="match status" value="1"/>
</dbReference>
<dbReference type="GO" id="GO:0016887">
    <property type="term" value="F:ATP hydrolysis activity"/>
    <property type="evidence" value="ECO:0007669"/>
    <property type="project" value="InterPro"/>
</dbReference>
<dbReference type="SMART" id="SM00382">
    <property type="entry name" value="AAA"/>
    <property type="match status" value="1"/>
</dbReference>
<keyword evidence="1" id="KW-0813">Transport</keyword>
<keyword evidence="2" id="KW-0547">Nucleotide-binding</keyword>
<dbReference type="InterPro" id="IPR050093">
    <property type="entry name" value="ABC_SmlMolc_Importer"/>
</dbReference>
<evidence type="ECO:0000256" key="1">
    <source>
        <dbReference type="ARBA" id="ARBA00022448"/>
    </source>
</evidence>
<gene>
    <name evidence="5" type="ORF">AP3564_11125</name>
</gene>
<dbReference type="Proteomes" id="UP000214606">
    <property type="component" value="Chromosome"/>
</dbReference>
<dbReference type="Pfam" id="PF00005">
    <property type="entry name" value="ABC_tran"/>
    <property type="match status" value="1"/>
</dbReference>
<proteinExistence type="predicted"/>
<dbReference type="RefSeq" id="WP_094245460.1">
    <property type="nucleotide sequence ID" value="NZ_CP017703.1"/>
</dbReference>
<dbReference type="InterPro" id="IPR003593">
    <property type="entry name" value="AAA+_ATPase"/>
</dbReference>
<dbReference type="KEGG" id="apak:AP3564_11125"/>
<dbReference type="PANTHER" id="PTHR42781">
    <property type="entry name" value="SPERMIDINE/PUTRESCINE IMPORT ATP-BINDING PROTEIN POTA"/>
    <property type="match status" value="1"/>
</dbReference>
<dbReference type="PROSITE" id="PS00211">
    <property type="entry name" value="ABC_TRANSPORTER_1"/>
    <property type="match status" value="1"/>
</dbReference>
<evidence type="ECO:0000313" key="6">
    <source>
        <dbReference type="Proteomes" id="UP000214606"/>
    </source>
</evidence>
<feature type="domain" description="ABC transporter" evidence="4">
    <location>
        <begin position="2"/>
        <end position="202"/>
    </location>
</feature>
<evidence type="ECO:0000313" key="5">
    <source>
        <dbReference type="EMBL" id="ASS90697.1"/>
    </source>
</evidence>
<evidence type="ECO:0000256" key="3">
    <source>
        <dbReference type="ARBA" id="ARBA00022840"/>
    </source>
</evidence>
<evidence type="ECO:0000256" key="2">
    <source>
        <dbReference type="ARBA" id="ARBA00022741"/>
    </source>
</evidence>
<organism evidence="5 6">
    <name type="scientific">Aeribacillus pallidus</name>
    <dbReference type="NCBI Taxonomy" id="33936"/>
    <lineage>
        <taxon>Bacteria</taxon>
        <taxon>Bacillati</taxon>
        <taxon>Bacillota</taxon>
        <taxon>Bacilli</taxon>
        <taxon>Bacillales</taxon>
        <taxon>Bacillaceae</taxon>
        <taxon>Aeribacillus</taxon>
    </lineage>
</organism>
<dbReference type="EMBL" id="CP017703">
    <property type="protein sequence ID" value="ASS90697.1"/>
    <property type="molecule type" value="Genomic_DNA"/>
</dbReference>
<evidence type="ECO:0000259" key="4">
    <source>
        <dbReference type="PROSITE" id="PS50893"/>
    </source>
</evidence>
<reference evidence="5 6" key="1">
    <citation type="submission" date="2016-10" db="EMBL/GenBank/DDBJ databases">
        <title>The whole genome sequencing and assembly of Aeribacillus pallidus KCTC3564 strain.</title>
        <authorList>
            <person name="Lee Y.-J."/>
            <person name="Park M.-K."/>
            <person name="Yi H."/>
            <person name="Bahn Y.-S."/>
            <person name="Kim J.F."/>
            <person name="Lee D.-W."/>
        </authorList>
    </citation>
    <scope>NUCLEOTIDE SEQUENCE [LARGE SCALE GENOMIC DNA]</scope>
    <source>
        <strain evidence="5 6">KCTC3564</strain>
    </source>
</reference>
<accession>A0A223E5Z9</accession>
<dbReference type="InterPro" id="IPR027417">
    <property type="entry name" value="P-loop_NTPase"/>
</dbReference>